<name>A0A3Q0RHG8_AMPCI</name>
<dbReference type="SMART" id="SM00233">
    <property type="entry name" value="PH"/>
    <property type="match status" value="2"/>
</dbReference>
<evidence type="ECO:0000259" key="11">
    <source>
        <dbReference type="PROSITE" id="PS50115"/>
    </source>
</evidence>
<evidence type="ECO:0000256" key="9">
    <source>
        <dbReference type="SAM" id="MobiDB-lite"/>
    </source>
</evidence>
<feature type="domain" description="Arf-GAP" evidence="11">
    <location>
        <begin position="8"/>
        <end position="126"/>
    </location>
</feature>
<dbReference type="InterPro" id="IPR037278">
    <property type="entry name" value="ARFGAP/RecO"/>
</dbReference>
<sequence>MANRERNKKILLELVKQPDNSRCADCGAPEPDWASYKLGIFVCLNCSGVHRSLSSHVKSIRLDFWEDKLVEFMKSNGNASAQVYYETAVPPYYYRPQQQDCNVLREQWIRAKYERKEFIGETKYPPLPYTTGFYEGMLWKKGKESTQFLKRKFVLSEREFTLSYYNKEDESKGPKAVISIKDLNATFQPEKIGHPHGLQITYQDGNRTRNLYVYHETSQVRLSFNRFTVICLHQLVPMITRNYLKEGYMEKTGPTQTESFKKRWFILDSQNRKLFYFKGQLDAEELGAIFIGTESKGYSVKECVPTNARGNKWKCGLTVETPERRFVFMCEQEREQREWLEALKKVLSRPMSPQDYTSKRRRTASRGLHETIKAGLSVLESKRQHEEGREDTSCRGA</sequence>
<dbReference type="GO" id="GO:0008270">
    <property type="term" value="F:zinc ion binding"/>
    <property type="evidence" value="ECO:0007669"/>
    <property type="project" value="UniProtKB-KW"/>
</dbReference>
<dbReference type="FunFam" id="2.30.29.30:FF:000099">
    <property type="entry name" value="Arf-GAP with dual PH domain-containing protein 1"/>
    <property type="match status" value="1"/>
</dbReference>
<keyword evidence="2" id="KW-0343">GTPase activation</keyword>
<dbReference type="GO" id="GO:0007507">
    <property type="term" value="P:heart development"/>
    <property type="evidence" value="ECO:0007669"/>
    <property type="project" value="TreeGrafter"/>
</dbReference>
<dbReference type="FunFam" id="2.30.29.30:FF:000080">
    <property type="entry name" value="Arf-GAP with dual PH domain-containing protein 1"/>
    <property type="match status" value="1"/>
</dbReference>
<dbReference type="PANTHER" id="PTHR46021">
    <property type="entry name" value="ARF-GAP WITH DUAL PH DOMAIN-CONTAINING PROTEIN 1-LIKE PROTEIN"/>
    <property type="match status" value="1"/>
</dbReference>
<dbReference type="PROSITE" id="PS50003">
    <property type="entry name" value="PH_DOMAIN"/>
    <property type="match status" value="1"/>
</dbReference>
<keyword evidence="7" id="KW-0862">Zinc</keyword>
<dbReference type="Ensembl" id="ENSACIT00000010327.1">
    <property type="protein sequence ID" value="ENSACIP00000010031.1"/>
    <property type="gene ID" value="ENSACIG00000007785.1"/>
</dbReference>
<dbReference type="Pfam" id="PF00169">
    <property type="entry name" value="PH"/>
    <property type="match status" value="2"/>
</dbReference>
<dbReference type="InterPro" id="IPR011993">
    <property type="entry name" value="PH-like_dom_sf"/>
</dbReference>
<reference evidence="12" key="1">
    <citation type="submission" date="2025-08" db="UniProtKB">
        <authorList>
            <consortium name="Ensembl"/>
        </authorList>
    </citation>
    <scope>IDENTIFICATION</scope>
</reference>
<dbReference type="SMART" id="SM00105">
    <property type="entry name" value="ArfGap"/>
    <property type="match status" value="1"/>
</dbReference>
<dbReference type="InterPro" id="IPR038508">
    <property type="entry name" value="ArfGAP_dom_sf"/>
</dbReference>
<evidence type="ECO:0000256" key="4">
    <source>
        <dbReference type="ARBA" id="ARBA00022723"/>
    </source>
</evidence>
<dbReference type="PANTHER" id="PTHR46021:SF6">
    <property type="entry name" value="ARF-GAP WITH DUAL PH DOMAIN-CONTAINING PROTEIN 2"/>
    <property type="match status" value="1"/>
</dbReference>
<dbReference type="InterPro" id="IPR001164">
    <property type="entry name" value="ArfGAP_dom"/>
</dbReference>
<dbReference type="GO" id="GO:0005547">
    <property type="term" value="F:phosphatidylinositol-3,4,5-trisphosphate binding"/>
    <property type="evidence" value="ECO:0007669"/>
    <property type="project" value="TreeGrafter"/>
</dbReference>
<dbReference type="SUPFAM" id="SSF57863">
    <property type="entry name" value="ArfGap/RecO-like zinc finger"/>
    <property type="match status" value="1"/>
</dbReference>
<keyword evidence="6 8" id="KW-0863">Zinc-finger</keyword>
<dbReference type="InterPro" id="IPR037849">
    <property type="entry name" value="PH1_ADAP"/>
</dbReference>
<evidence type="ECO:0000256" key="7">
    <source>
        <dbReference type="ARBA" id="ARBA00022833"/>
    </source>
</evidence>
<dbReference type="PRINTS" id="PR00405">
    <property type="entry name" value="REVINTRACTNG"/>
</dbReference>
<proteinExistence type="predicted"/>
<evidence type="ECO:0000256" key="5">
    <source>
        <dbReference type="ARBA" id="ARBA00022737"/>
    </source>
</evidence>
<keyword evidence="3" id="KW-0963">Cytoplasm</keyword>
<dbReference type="GO" id="GO:1902936">
    <property type="term" value="F:phosphatidylinositol bisphosphate binding"/>
    <property type="evidence" value="ECO:0007669"/>
    <property type="project" value="InterPro"/>
</dbReference>
<feature type="compositionally biased region" description="Basic and acidic residues" evidence="9">
    <location>
        <begin position="380"/>
        <end position="397"/>
    </location>
</feature>
<dbReference type="CDD" id="cd13252">
    <property type="entry name" value="PH1_ADAP"/>
    <property type="match status" value="1"/>
</dbReference>
<evidence type="ECO:0000256" key="8">
    <source>
        <dbReference type="PROSITE-ProRule" id="PRU00288"/>
    </source>
</evidence>
<feature type="region of interest" description="Disordered" evidence="9">
    <location>
        <begin position="351"/>
        <end position="397"/>
    </location>
</feature>
<organism evidence="12 13">
    <name type="scientific">Amphilophus citrinellus</name>
    <name type="common">Midas cichlid</name>
    <name type="synonym">Cichlasoma citrinellum</name>
    <dbReference type="NCBI Taxonomy" id="61819"/>
    <lineage>
        <taxon>Eukaryota</taxon>
        <taxon>Metazoa</taxon>
        <taxon>Chordata</taxon>
        <taxon>Craniata</taxon>
        <taxon>Vertebrata</taxon>
        <taxon>Euteleostomi</taxon>
        <taxon>Actinopterygii</taxon>
        <taxon>Neopterygii</taxon>
        <taxon>Teleostei</taxon>
        <taxon>Neoteleostei</taxon>
        <taxon>Acanthomorphata</taxon>
        <taxon>Ovalentaria</taxon>
        <taxon>Cichlomorphae</taxon>
        <taxon>Cichliformes</taxon>
        <taxon>Cichlidae</taxon>
        <taxon>New World cichlids</taxon>
        <taxon>Cichlasomatinae</taxon>
        <taxon>Heroini</taxon>
        <taxon>Amphilophus</taxon>
    </lineage>
</organism>
<reference evidence="12" key="2">
    <citation type="submission" date="2025-09" db="UniProtKB">
        <authorList>
            <consortium name="Ensembl"/>
        </authorList>
    </citation>
    <scope>IDENTIFICATION</scope>
</reference>
<dbReference type="Gene3D" id="2.30.29.30">
    <property type="entry name" value="Pleckstrin-homology domain (PH domain)/Phosphotyrosine-binding domain (PTB)"/>
    <property type="match status" value="2"/>
</dbReference>
<dbReference type="SUPFAM" id="SSF50729">
    <property type="entry name" value="PH domain-like"/>
    <property type="match status" value="2"/>
</dbReference>
<dbReference type="FunFam" id="1.10.220.150:FF:000011">
    <property type="entry name" value="Arf-GAP with dual PH domain-containing protein 1"/>
    <property type="match status" value="1"/>
</dbReference>
<evidence type="ECO:0000313" key="12">
    <source>
        <dbReference type="Ensembl" id="ENSACIP00000010031.1"/>
    </source>
</evidence>
<dbReference type="InterPro" id="IPR052589">
    <property type="entry name" value="Arf-GAP_dual-PH_domain"/>
</dbReference>
<dbReference type="AlphaFoldDB" id="A0A3Q0RHG8"/>
<dbReference type="CDD" id="cd01251">
    <property type="entry name" value="PH2_ADAP"/>
    <property type="match status" value="1"/>
</dbReference>
<evidence type="ECO:0000256" key="6">
    <source>
        <dbReference type="ARBA" id="ARBA00022771"/>
    </source>
</evidence>
<dbReference type="InterPro" id="IPR001849">
    <property type="entry name" value="PH_domain"/>
</dbReference>
<evidence type="ECO:0000313" key="13">
    <source>
        <dbReference type="Proteomes" id="UP000261340"/>
    </source>
</evidence>
<dbReference type="Proteomes" id="UP000261340">
    <property type="component" value="Unplaced"/>
</dbReference>
<evidence type="ECO:0000256" key="3">
    <source>
        <dbReference type="ARBA" id="ARBA00022490"/>
    </source>
</evidence>
<keyword evidence="4" id="KW-0479">Metal-binding</keyword>
<dbReference type="PROSITE" id="PS50115">
    <property type="entry name" value="ARFGAP"/>
    <property type="match status" value="1"/>
</dbReference>
<comment type="subcellular location">
    <subcellularLocation>
        <location evidence="1">Cytoplasm</location>
    </subcellularLocation>
</comment>
<dbReference type="Pfam" id="PF01412">
    <property type="entry name" value="ArfGap"/>
    <property type="match status" value="1"/>
</dbReference>
<protein>
    <submittedName>
        <fullName evidence="12">ArfGAP with dual PH domains 2</fullName>
    </submittedName>
</protein>
<dbReference type="GO" id="GO:0005886">
    <property type="term" value="C:plasma membrane"/>
    <property type="evidence" value="ECO:0007669"/>
    <property type="project" value="TreeGrafter"/>
</dbReference>
<dbReference type="InterPro" id="IPR037851">
    <property type="entry name" value="PH2_ADAP"/>
</dbReference>
<dbReference type="GeneTree" id="ENSGT00940000156498"/>
<keyword evidence="5" id="KW-0677">Repeat</keyword>
<dbReference type="Gene3D" id="1.10.220.150">
    <property type="entry name" value="Arf GTPase activating protein"/>
    <property type="match status" value="1"/>
</dbReference>
<feature type="domain" description="PH" evidence="10">
    <location>
        <begin position="242"/>
        <end position="348"/>
    </location>
</feature>
<evidence type="ECO:0000259" key="10">
    <source>
        <dbReference type="PROSITE" id="PS50003"/>
    </source>
</evidence>
<keyword evidence="13" id="KW-1185">Reference proteome</keyword>
<dbReference type="GO" id="GO:0005096">
    <property type="term" value="F:GTPase activator activity"/>
    <property type="evidence" value="ECO:0007669"/>
    <property type="project" value="UniProtKB-KW"/>
</dbReference>
<dbReference type="GO" id="GO:0005737">
    <property type="term" value="C:cytoplasm"/>
    <property type="evidence" value="ECO:0007669"/>
    <property type="project" value="UniProtKB-SubCell"/>
</dbReference>
<evidence type="ECO:0000256" key="1">
    <source>
        <dbReference type="ARBA" id="ARBA00004496"/>
    </source>
</evidence>
<accession>A0A3Q0RHG8</accession>
<evidence type="ECO:0000256" key="2">
    <source>
        <dbReference type="ARBA" id="ARBA00022468"/>
    </source>
</evidence>